<dbReference type="Proteomes" id="UP000006578">
    <property type="component" value="Chromosome"/>
</dbReference>
<dbReference type="STRING" id="317655.Sala_0115"/>
<name>Q1GWY2_SPHAL</name>
<reference evidence="1 2" key="1">
    <citation type="journal article" date="2009" name="Proc. Natl. Acad. Sci. U.S.A.">
        <title>The genomic basis of trophic strategy in marine bacteria.</title>
        <authorList>
            <person name="Lauro F.M."/>
            <person name="McDougald D."/>
            <person name="Thomas T."/>
            <person name="Williams T.J."/>
            <person name="Egan S."/>
            <person name="Rice S."/>
            <person name="DeMaere M.Z."/>
            <person name="Ting L."/>
            <person name="Ertan H."/>
            <person name="Johnson J."/>
            <person name="Ferriera S."/>
            <person name="Lapidus A."/>
            <person name="Anderson I."/>
            <person name="Kyrpides N."/>
            <person name="Munk A.C."/>
            <person name="Detter C."/>
            <person name="Han C.S."/>
            <person name="Brown M.V."/>
            <person name="Robb F.T."/>
            <person name="Kjelleberg S."/>
            <person name="Cavicchioli R."/>
        </authorList>
    </citation>
    <scope>NUCLEOTIDE SEQUENCE [LARGE SCALE GENOMIC DNA]</scope>
    <source>
        <strain evidence="2">DSM 13593 / LMG 18877 / RB2256</strain>
    </source>
</reference>
<evidence type="ECO:0000313" key="2">
    <source>
        <dbReference type="Proteomes" id="UP000006578"/>
    </source>
</evidence>
<dbReference type="KEGG" id="sal:Sala_0115"/>
<dbReference type="EMBL" id="CP000356">
    <property type="protein sequence ID" value="ABF51840.1"/>
    <property type="molecule type" value="Genomic_DNA"/>
</dbReference>
<dbReference type="HOGENOM" id="CLU_2144200_0_0_5"/>
<gene>
    <name evidence="1" type="ordered locus">Sala_0115</name>
</gene>
<sequence length="112" mass="12488">MLHLIEPEILPSGAFIFTPMELTVIALARSEKGQRFGSRAGLAQALFKKHQLLPGRRANGTLADPRLEILRAFVNLLHRRGQRLAAATQTLREAGFSSVQETWLRSECARPL</sequence>
<protein>
    <submittedName>
        <fullName evidence="1">Uncharacterized protein</fullName>
    </submittedName>
</protein>
<organism evidence="1 2">
    <name type="scientific">Sphingopyxis alaskensis (strain DSM 13593 / LMG 18877 / RB2256)</name>
    <name type="common">Sphingomonas alaskensis</name>
    <dbReference type="NCBI Taxonomy" id="317655"/>
    <lineage>
        <taxon>Bacteria</taxon>
        <taxon>Pseudomonadati</taxon>
        <taxon>Pseudomonadota</taxon>
        <taxon>Alphaproteobacteria</taxon>
        <taxon>Sphingomonadales</taxon>
        <taxon>Sphingomonadaceae</taxon>
        <taxon>Sphingopyxis</taxon>
    </lineage>
</organism>
<keyword evidence="2" id="KW-1185">Reference proteome</keyword>
<evidence type="ECO:0000313" key="1">
    <source>
        <dbReference type="EMBL" id="ABF51840.1"/>
    </source>
</evidence>
<dbReference type="AlphaFoldDB" id="Q1GWY2"/>
<accession>Q1GWY2</accession>
<proteinExistence type="predicted"/>